<feature type="transmembrane region" description="Helical" evidence="5">
    <location>
        <begin position="271"/>
        <end position="289"/>
    </location>
</feature>
<comment type="caution">
    <text evidence="7">The sequence shown here is derived from an EMBL/GenBank/DDBJ whole genome shotgun (WGS) entry which is preliminary data.</text>
</comment>
<keyword evidence="8" id="KW-1185">Reference proteome</keyword>
<evidence type="ECO:0000256" key="2">
    <source>
        <dbReference type="ARBA" id="ARBA00022692"/>
    </source>
</evidence>
<dbReference type="Pfam" id="PF00999">
    <property type="entry name" value="Na_H_Exchanger"/>
    <property type="match status" value="1"/>
</dbReference>
<dbReference type="InterPro" id="IPR038770">
    <property type="entry name" value="Na+/solute_symporter_sf"/>
</dbReference>
<accession>A0A8H4J635</accession>
<dbReference type="PANTHER" id="PTHR31382:SF3">
    <property type="entry name" value="SODIUM ION_PROTON EXCHANGER (EUROFUNG)"/>
    <property type="match status" value="1"/>
</dbReference>
<dbReference type="OrthoDB" id="5327978at2759"/>
<proteinExistence type="predicted"/>
<keyword evidence="2 5" id="KW-0812">Transmembrane</keyword>
<organism evidence="7 8">
    <name type="scientific">Botryosphaeria dothidea</name>
    <dbReference type="NCBI Taxonomy" id="55169"/>
    <lineage>
        <taxon>Eukaryota</taxon>
        <taxon>Fungi</taxon>
        <taxon>Dikarya</taxon>
        <taxon>Ascomycota</taxon>
        <taxon>Pezizomycotina</taxon>
        <taxon>Dothideomycetes</taxon>
        <taxon>Dothideomycetes incertae sedis</taxon>
        <taxon>Botryosphaeriales</taxon>
        <taxon>Botryosphaeriaceae</taxon>
        <taxon>Botryosphaeria</taxon>
    </lineage>
</organism>
<dbReference type="Gene3D" id="1.20.1530.20">
    <property type="match status" value="1"/>
</dbReference>
<feature type="transmembrane region" description="Helical" evidence="5">
    <location>
        <begin position="73"/>
        <end position="95"/>
    </location>
</feature>
<dbReference type="GO" id="GO:0042391">
    <property type="term" value="P:regulation of membrane potential"/>
    <property type="evidence" value="ECO:0007669"/>
    <property type="project" value="InterPro"/>
</dbReference>
<dbReference type="GO" id="GO:0005886">
    <property type="term" value="C:plasma membrane"/>
    <property type="evidence" value="ECO:0007669"/>
    <property type="project" value="InterPro"/>
</dbReference>
<keyword evidence="3 5" id="KW-1133">Transmembrane helix</keyword>
<evidence type="ECO:0000313" key="7">
    <source>
        <dbReference type="EMBL" id="KAF4313970.1"/>
    </source>
</evidence>
<protein>
    <submittedName>
        <fullName evidence="7">Cation/H+ exchanger</fullName>
    </submittedName>
</protein>
<sequence>MPELELTELNIVLSVVGAFLICFGVVSSKIKDKLYLGEALPATMVGILVGPVVGRVIDSTKWGSAEPDQQSEITLGVCRIVIGIQLVIVGFQLPARYQLHRFKENAIAMLPVMTTMWLCTTACVYAVIPNLTFLAALVIGSCAACTDPVLSQAIVKGPFANKYIPRHLREVMSSEAGANDSFAFPALMLATFLIRHAAVTGEANVSEKVVARADDVGKIGGGVGVAVKMWFLETVLYTVLLAIVYGAIVGYSSCLALKFAIRRRWISTENLLLFPTALGLFILGTAGAFGTEELLACFAAGNALNWNGIYLEESESRHDDINTSISSLLNYGAFIYIGTVLPWNEFNSPEVTGITYPRLFALSLLVLFLRRIPVTLVAYKMLPKVCANAREALFMGYFGPIGIGAIFFAEHTRTLFPELGEGDEEEFNLIASLTPTVYWLVFFSVVVHGLSVPILVFFYRYTGVKPIEEDTIEILPFSQNSPFPRQSKSFESTEKVVVLDERKEKHVSWESKTSFDDDKQSLDLSDVKKEVKDMV</sequence>
<dbReference type="InterPro" id="IPR004712">
    <property type="entry name" value="Na+/H+_antiporter_fungi"/>
</dbReference>
<evidence type="ECO:0000256" key="1">
    <source>
        <dbReference type="ARBA" id="ARBA00004141"/>
    </source>
</evidence>
<evidence type="ECO:0000313" key="8">
    <source>
        <dbReference type="Proteomes" id="UP000572817"/>
    </source>
</evidence>
<evidence type="ECO:0000256" key="4">
    <source>
        <dbReference type="ARBA" id="ARBA00023136"/>
    </source>
</evidence>
<dbReference type="Proteomes" id="UP000572817">
    <property type="component" value="Unassembled WGS sequence"/>
</dbReference>
<dbReference type="GO" id="GO:0036376">
    <property type="term" value="P:sodium ion export across plasma membrane"/>
    <property type="evidence" value="ECO:0007669"/>
    <property type="project" value="InterPro"/>
</dbReference>
<dbReference type="GO" id="GO:0015385">
    <property type="term" value="F:sodium:proton antiporter activity"/>
    <property type="evidence" value="ECO:0007669"/>
    <property type="project" value="InterPro"/>
</dbReference>
<feature type="transmembrane region" description="Helical" evidence="5">
    <location>
        <begin position="6"/>
        <end position="27"/>
    </location>
</feature>
<feature type="transmembrane region" description="Helical" evidence="5">
    <location>
        <begin position="359"/>
        <end position="379"/>
    </location>
</feature>
<feature type="transmembrane region" description="Helical" evidence="5">
    <location>
        <begin position="34"/>
        <end position="53"/>
    </location>
</feature>
<dbReference type="EMBL" id="WWBZ02000001">
    <property type="protein sequence ID" value="KAF4313970.1"/>
    <property type="molecule type" value="Genomic_DNA"/>
</dbReference>
<feature type="transmembrane region" description="Helical" evidence="5">
    <location>
        <begin position="107"/>
        <end position="128"/>
    </location>
</feature>
<dbReference type="AlphaFoldDB" id="A0A8H4J635"/>
<keyword evidence="4 5" id="KW-0472">Membrane</keyword>
<name>A0A8H4J635_9PEZI</name>
<dbReference type="PANTHER" id="PTHR31382">
    <property type="entry name" value="NA(+)/H(+) ANTIPORTER"/>
    <property type="match status" value="1"/>
</dbReference>
<feature type="transmembrane region" description="Helical" evidence="5">
    <location>
        <begin position="235"/>
        <end position="259"/>
    </location>
</feature>
<feature type="domain" description="Cation/H+ exchanger transmembrane" evidence="6">
    <location>
        <begin position="30"/>
        <end position="457"/>
    </location>
</feature>
<dbReference type="GO" id="GO:0120029">
    <property type="term" value="P:proton export across plasma membrane"/>
    <property type="evidence" value="ECO:0007669"/>
    <property type="project" value="InterPro"/>
</dbReference>
<feature type="transmembrane region" description="Helical" evidence="5">
    <location>
        <begin position="437"/>
        <end position="459"/>
    </location>
</feature>
<dbReference type="InterPro" id="IPR006153">
    <property type="entry name" value="Cation/H_exchanger_TM"/>
</dbReference>
<reference evidence="7" key="1">
    <citation type="submission" date="2020-04" db="EMBL/GenBank/DDBJ databases">
        <title>Genome Assembly and Annotation of Botryosphaeria dothidea sdau 11-99, a Latent Pathogen of Apple Fruit Ring Rot in China.</title>
        <authorList>
            <person name="Yu C."/>
            <person name="Diao Y."/>
            <person name="Lu Q."/>
            <person name="Zhao J."/>
            <person name="Cui S."/>
            <person name="Peng C."/>
            <person name="He B."/>
            <person name="Liu H."/>
        </authorList>
    </citation>
    <scope>NUCLEOTIDE SEQUENCE [LARGE SCALE GENOMIC DNA]</scope>
    <source>
        <strain evidence="7">Sdau11-99</strain>
    </source>
</reference>
<gene>
    <name evidence="7" type="ORF">GTA08_BOTSDO01754</name>
</gene>
<feature type="transmembrane region" description="Helical" evidence="5">
    <location>
        <begin position="391"/>
        <end position="409"/>
    </location>
</feature>
<evidence type="ECO:0000256" key="3">
    <source>
        <dbReference type="ARBA" id="ARBA00022989"/>
    </source>
</evidence>
<evidence type="ECO:0000259" key="6">
    <source>
        <dbReference type="Pfam" id="PF00999"/>
    </source>
</evidence>
<evidence type="ECO:0000256" key="5">
    <source>
        <dbReference type="SAM" id="Phobius"/>
    </source>
</evidence>
<comment type="subcellular location">
    <subcellularLocation>
        <location evidence="1">Membrane</location>
        <topology evidence="1">Multi-pass membrane protein</topology>
    </subcellularLocation>
</comment>